<accession>A0A3B0R7Q2</accession>
<dbReference type="PANTHER" id="PTHR34631:SF3">
    <property type="entry name" value="ISSOD12 TRANSPOSASE TNPA_ISSOD12"/>
    <property type="match status" value="1"/>
</dbReference>
<name>A0A3B0R7Q2_9ZZZZ</name>
<organism evidence="2">
    <name type="scientific">hydrothermal vent metagenome</name>
    <dbReference type="NCBI Taxonomy" id="652676"/>
    <lineage>
        <taxon>unclassified sequences</taxon>
        <taxon>metagenomes</taxon>
        <taxon>ecological metagenomes</taxon>
    </lineage>
</organism>
<sequence>MDNQLPARFASPKPKYRLSNWREYNAALVERGSLTLWIDEAVIDRWHQVSGKGSLYHDDAILCALCLRQVFGLALRQTQGFLRSLASMLDLDVSIPHYSTLSRRAEGLEVCAQTVSPRTSPLCLVIDSTGLKVFGEGEWKVRAHGAGKRRVWRKLHLGVDATSGEILAHELTMNNVHDGQILPRLLDQMDGAIDQVCADKAYDSFSCHRAVLDRHARPVIEPRKGASILPPPKLKDPPLTRGRIVSRIHQIGRKAWKIESNYHRRSLAETAMFRFKTIIGPNLRNRNIENQKTEAAIGVAILNRFTAIGMPEAIRVG</sequence>
<dbReference type="Pfam" id="PF13737">
    <property type="entry name" value="DDE_Tnp_1_5"/>
    <property type="match status" value="1"/>
</dbReference>
<dbReference type="InterPro" id="IPR025668">
    <property type="entry name" value="Tnp_DDE_dom"/>
</dbReference>
<gene>
    <name evidence="2" type="ORF">MNBD_ALPHA08-413</name>
</gene>
<evidence type="ECO:0000259" key="1">
    <source>
        <dbReference type="Pfam" id="PF13737"/>
    </source>
</evidence>
<feature type="domain" description="Transposase DDE" evidence="1">
    <location>
        <begin position="30"/>
        <end position="136"/>
    </location>
</feature>
<dbReference type="PANTHER" id="PTHR34631">
    <property type="match status" value="1"/>
</dbReference>
<proteinExistence type="predicted"/>
<dbReference type="AlphaFoldDB" id="A0A3B0R7Q2"/>
<reference evidence="2" key="1">
    <citation type="submission" date="2018-06" db="EMBL/GenBank/DDBJ databases">
        <authorList>
            <person name="Zhirakovskaya E."/>
        </authorList>
    </citation>
    <scope>NUCLEOTIDE SEQUENCE</scope>
</reference>
<dbReference type="NCBIfam" id="NF033579">
    <property type="entry name" value="transpos_IS5_2"/>
    <property type="match status" value="1"/>
</dbReference>
<evidence type="ECO:0000313" key="2">
    <source>
        <dbReference type="EMBL" id="VAV88219.1"/>
    </source>
</evidence>
<dbReference type="InterPro" id="IPR053172">
    <property type="entry name" value="Tn903_transposase"/>
</dbReference>
<dbReference type="InterPro" id="IPR053520">
    <property type="entry name" value="Transposase_Tn903"/>
</dbReference>
<protein>
    <submittedName>
        <fullName evidence="2">Mobile element protein</fullName>
    </submittedName>
</protein>
<dbReference type="EMBL" id="UOEC01000038">
    <property type="protein sequence ID" value="VAV88219.1"/>
    <property type="molecule type" value="Genomic_DNA"/>
</dbReference>